<accession>A0A101USU0</accession>
<dbReference type="Proteomes" id="UP000053260">
    <property type="component" value="Unassembled WGS sequence"/>
</dbReference>
<dbReference type="AlphaFoldDB" id="A0A101USU0"/>
<proteinExistence type="predicted"/>
<evidence type="ECO:0000313" key="1">
    <source>
        <dbReference type="EMBL" id="KUO16151.1"/>
    </source>
</evidence>
<comment type="caution">
    <text evidence="1">The sequence shown here is derived from an EMBL/GenBank/DDBJ whole genome shotgun (WGS) entry which is preliminary data.</text>
</comment>
<organism evidence="1 2">
    <name type="scientific">Streptomyces dysideae</name>
    <dbReference type="NCBI Taxonomy" id="909626"/>
    <lineage>
        <taxon>Bacteria</taxon>
        <taxon>Bacillati</taxon>
        <taxon>Actinomycetota</taxon>
        <taxon>Actinomycetes</taxon>
        <taxon>Kitasatosporales</taxon>
        <taxon>Streptomycetaceae</taxon>
        <taxon>Streptomyces</taxon>
    </lineage>
</organism>
<dbReference type="EMBL" id="LMXB01000095">
    <property type="protein sequence ID" value="KUO16151.1"/>
    <property type="molecule type" value="Genomic_DNA"/>
</dbReference>
<keyword evidence="2" id="KW-1185">Reference proteome</keyword>
<sequence length="65" mass="6809">MPQYGLDRLVAQTPTQPRDEVPAEHINARPATVGDERGLASGVGSQADLAQFAGLGHVLDEVGDN</sequence>
<evidence type="ECO:0000313" key="2">
    <source>
        <dbReference type="Proteomes" id="UP000053260"/>
    </source>
</evidence>
<gene>
    <name evidence="1" type="ORF">AQJ91_37770</name>
</gene>
<name>A0A101USU0_9ACTN</name>
<protein>
    <submittedName>
        <fullName evidence="1">Uncharacterized protein</fullName>
    </submittedName>
</protein>
<reference evidence="1 2" key="1">
    <citation type="submission" date="2015-10" db="EMBL/GenBank/DDBJ databases">
        <title>Draft genome sequence of Streptomyces sp. RV15, isolated from a marine sponge.</title>
        <authorList>
            <person name="Ruckert C."/>
            <person name="Abdelmohsen U.R."/>
            <person name="Winkler A."/>
            <person name="Hentschel U."/>
            <person name="Kalinowski J."/>
            <person name="Kampfer P."/>
            <person name="Glaeser S."/>
        </authorList>
    </citation>
    <scope>NUCLEOTIDE SEQUENCE [LARGE SCALE GENOMIC DNA]</scope>
    <source>
        <strain evidence="1 2">RV15</strain>
    </source>
</reference>